<dbReference type="GO" id="GO:0005576">
    <property type="term" value="C:extracellular region"/>
    <property type="evidence" value="ECO:0007669"/>
    <property type="project" value="InterPro"/>
</dbReference>
<dbReference type="STRING" id="1777141.AWB80_07734"/>
<name>A0A158DZ44_9BURK</name>
<dbReference type="AlphaFoldDB" id="A0A158DZ44"/>
<dbReference type="Proteomes" id="UP000054911">
    <property type="component" value="Unassembled WGS sequence"/>
</dbReference>
<reference evidence="3" key="1">
    <citation type="submission" date="2016-01" db="EMBL/GenBank/DDBJ databases">
        <authorList>
            <person name="Peeters C."/>
        </authorList>
    </citation>
    <scope>NUCLEOTIDE SEQUENCE [LARGE SCALE GENOMIC DNA]</scope>
    <source>
        <strain evidence="3">LMG 29323</strain>
    </source>
</reference>
<evidence type="ECO:0000313" key="4">
    <source>
        <dbReference type="Proteomes" id="UP000054911"/>
    </source>
</evidence>
<dbReference type="SUPFAM" id="SSF53474">
    <property type="entry name" value="alpha/beta-Hydrolases"/>
    <property type="match status" value="1"/>
</dbReference>
<dbReference type="RefSeq" id="WP_087131950.1">
    <property type="nucleotide sequence ID" value="NZ_FCOE02000055.1"/>
</dbReference>
<evidence type="ECO:0000256" key="1">
    <source>
        <dbReference type="ARBA" id="ARBA00022729"/>
    </source>
</evidence>
<dbReference type="Gene3D" id="3.40.50.1820">
    <property type="entry name" value="alpha/beta hydrolase"/>
    <property type="match status" value="1"/>
</dbReference>
<dbReference type="EMBL" id="FCOE02000055">
    <property type="protein sequence ID" value="SAK99848.1"/>
    <property type="molecule type" value="Genomic_DNA"/>
</dbReference>
<gene>
    <name evidence="3" type="ORF">AWB80_07734</name>
</gene>
<keyword evidence="4" id="KW-1185">Reference proteome</keyword>
<dbReference type="PANTHER" id="PTHR43037">
    <property type="entry name" value="UNNAMED PRODUCT-RELATED"/>
    <property type="match status" value="1"/>
</dbReference>
<sequence length="407" mass="43661">MNNFDPLASAQAALFSLFSFGHLGFAAQFFVEPHTAAPSEKPDPSPTSIAAIAEAAPLARSSPLVAPSLEPRSPPAKNSPQWLSNRFVHRGQTHRFKLYIPSVRHRQPLPMIVMLHGAQQDPDDLAAGTEMNEAAEACGFIVAYPEQSESTNLLRCWHWFRASDQARESGETAMIAALTREVVAAYNVDCTRIYVAGMSAGYAMAVNLAVTHPDLYAAAAVHSGVSFGVADEAFSALCAMNDGMGKIRLPAHSADDFRLRAVPLIVFHGDADETVHPRNSDQIVAMRALMSGDCGAAPEASSTYAAETENAYAYTCHVFHDENGSPVGEQWLVHGLGHAWSGGNSRGTYTDSRGPHATSEMIRFFNQFALGTLAPLDVSDRNGCGKVDGPMCSRPRHGRADCADCTG</sequence>
<keyword evidence="2" id="KW-0378">Hydrolase</keyword>
<dbReference type="InterPro" id="IPR029058">
    <property type="entry name" value="AB_hydrolase_fold"/>
</dbReference>
<dbReference type="Pfam" id="PF10503">
    <property type="entry name" value="Esterase_PHB"/>
    <property type="match status" value="1"/>
</dbReference>
<dbReference type="InterPro" id="IPR010126">
    <property type="entry name" value="Esterase_phb"/>
</dbReference>
<dbReference type="PANTHER" id="PTHR43037:SF1">
    <property type="entry name" value="BLL1128 PROTEIN"/>
    <property type="match status" value="1"/>
</dbReference>
<organism evidence="3 4">
    <name type="scientific">Caballeronia pedi</name>
    <dbReference type="NCBI Taxonomy" id="1777141"/>
    <lineage>
        <taxon>Bacteria</taxon>
        <taxon>Pseudomonadati</taxon>
        <taxon>Pseudomonadota</taxon>
        <taxon>Betaproteobacteria</taxon>
        <taxon>Burkholderiales</taxon>
        <taxon>Burkholderiaceae</taxon>
        <taxon>Caballeronia</taxon>
    </lineage>
</organism>
<dbReference type="OrthoDB" id="9767239at2"/>
<proteinExistence type="predicted"/>
<comment type="caution">
    <text evidence="3">The sequence shown here is derived from an EMBL/GenBank/DDBJ whole genome shotgun (WGS) entry which is preliminary data.</text>
</comment>
<accession>A0A158DZ44</accession>
<dbReference type="NCBIfam" id="TIGR01840">
    <property type="entry name" value="esterase_phb"/>
    <property type="match status" value="1"/>
</dbReference>
<protein>
    <submittedName>
        <fullName evidence="3">PHB depolymerase family esterase</fullName>
    </submittedName>
</protein>
<dbReference type="InterPro" id="IPR050955">
    <property type="entry name" value="Plant_Biomass_Hydrol_Est"/>
</dbReference>
<evidence type="ECO:0000256" key="2">
    <source>
        <dbReference type="ARBA" id="ARBA00022801"/>
    </source>
</evidence>
<dbReference type="GO" id="GO:0016787">
    <property type="term" value="F:hydrolase activity"/>
    <property type="evidence" value="ECO:0007669"/>
    <property type="project" value="UniProtKB-KW"/>
</dbReference>
<keyword evidence="1" id="KW-0732">Signal</keyword>
<evidence type="ECO:0000313" key="3">
    <source>
        <dbReference type="EMBL" id="SAK99848.1"/>
    </source>
</evidence>